<keyword evidence="6" id="KW-0479">Metal-binding</keyword>
<feature type="transmembrane region" description="Helical" evidence="9">
    <location>
        <begin position="33"/>
        <end position="51"/>
    </location>
</feature>
<evidence type="ECO:0000256" key="8">
    <source>
        <dbReference type="SAM" id="MobiDB-lite"/>
    </source>
</evidence>
<feature type="binding site" evidence="6">
    <location>
        <position position="46"/>
    </location>
    <ligand>
        <name>Na(+)</name>
        <dbReference type="ChEBI" id="CHEBI:29101"/>
        <label>1</label>
    </ligand>
</feature>
<organism evidence="10 11">
    <name type="scientific">Paralvinella palmiformis</name>
    <dbReference type="NCBI Taxonomy" id="53620"/>
    <lineage>
        <taxon>Eukaryota</taxon>
        <taxon>Metazoa</taxon>
        <taxon>Spiralia</taxon>
        <taxon>Lophotrochozoa</taxon>
        <taxon>Annelida</taxon>
        <taxon>Polychaeta</taxon>
        <taxon>Sedentaria</taxon>
        <taxon>Canalipalpata</taxon>
        <taxon>Terebellida</taxon>
        <taxon>Terebelliformia</taxon>
        <taxon>Alvinellidae</taxon>
        <taxon>Paralvinella</taxon>
    </lineage>
</organism>
<accession>A0AAD9N2H4</accession>
<dbReference type="PANTHER" id="PTHR11616">
    <property type="entry name" value="SODIUM/CHLORIDE DEPENDENT TRANSPORTER"/>
    <property type="match status" value="1"/>
</dbReference>
<feature type="binding site" evidence="6">
    <location>
        <position position="42"/>
    </location>
    <ligand>
        <name>Na(+)</name>
        <dbReference type="ChEBI" id="CHEBI:29101"/>
        <label>1</label>
    </ligand>
</feature>
<dbReference type="GO" id="GO:0035725">
    <property type="term" value="P:sodium ion transmembrane transport"/>
    <property type="evidence" value="ECO:0007669"/>
    <property type="project" value="TreeGrafter"/>
</dbReference>
<evidence type="ECO:0000256" key="1">
    <source>
        <dbReference type="ARBA" id="ARBA00004141"/>
    </source>
</evidence>
<dbReference type="InterPro" id="IPR000175">
    <property type="entry name" value="Na/ntran_symport"/>
</dbReference>
<evidence type="ECO:0000256" key="3">
    <source>
        <dbReference type="ARBA" id="ARBA00022692"/>
    </source>
</evidence>
<keyword evidence="2" id="KW-0813">Transport</keyword>
<dbReference type="Proteomes" id="UP001208570">
    <property type="component" value="Unassembled WGS sequence"/>
</dbReference>
<evidence type="ECO:0008006" key="12">
    <source>
        <dbReference type="Google" id="ProtNLM"/>
    </source>
</evidence>
<protein>
    <recommendedName>
        <fullName evidence="12">Transporter</fullName>
    </recommendedName>
</protein>
<keyword evidence="3 9" id="KW-0812">Transmembrane</keyword>
<keyword evidence="11" id="KW-1185">Reference proteome</keyword>
<keyword evidence="6" id="KW-0915">Sodium</keyword>
<evidence type="ECO:0000313" key="10">
    <source>
        <dbReference type="EMBL" id="KAK2151824.1"/>
    </source>
</evidence>
<dbReference type="PROSITE" id="PS50267">
    <property type="entry name" value="NA_NEUROTRAN_SYMP_3"/>
    <property type="match status" value="2"/>
</dbReference>
<feature type="binding site" evidence="6">
    <location>
        <position position="41"/>
    </location>
    <ligand>
        <name>Na(+)</name>
        <dbReference type="ChEBI" id="CHEBI:29101"/>
        <label>1</label>
    </ligand>
</feature>
<dbReference type="AlphaFoldDB" id="A0AAD9N2H4"/>
<dbReference type="Pfam" id="PF00209">
    <property type="entry name" value="SNF"/>
    <property type="match status" value="2"/>
</dbReference>
<keyword evidence="5 9" id="KW-0472">Membrane</keyword>
<comment type="caution">
    <text evidence="10">The sequence shown here is derived from an EMBL/GenBank/DDBJ whole genome shotgun (WGS) entry which is preliminary data.</text>
</comment>
<gene>
    <name evidence="10" type="ORF">LSH36_349g00021</name>
</gene>
<feature type="region of interest" description="Disordered" evidence="8">
    <location>
        <begin position="1"/>
        <end position="24"/>
    </location>
</feature>
<dbReference type="EMBL" id="JAODUP010000349">
    <property type="protein sequence ID" value="KAK2151824.1"/>
    <property type="molecule type" value="Genomic_DNA"/>
</dbReference>
<evidence type="ECO:0000256" key="5">
    <source>
        <dbReference type="ARBA" id="ARBA00023136"/>
    </source>
</evidence>
<evidence type="ECO:0000313" key="11">
    <source>
        <dbReference type="Proteomes" id="UP001208570"/>
    </source>
</evidence>
<keyword evidence="7" id="KW-1015">Disulfide bond</keyword>
<feature type="region of interest" description="Disordered" evidence="8">
    <location>
        <begin position="268"/>
        <end position="288"/>
    </location>
</feature>
<feature type="disulfide bond" evidence="7">
    <location>
        <begin position="100"/>
        <end position="109"/>
    </location>
</feature>
<feature type="compositionally biased region" description="Polar residues" evidence="8">
    <location>
        <begin position="270"/>
        <end position="282"/>
    </location>
</feature>
<proteinExistence type="predicted"/>
<sequence length="323" mass="36858">MKDKFGDSREGESQKNGEEETEERGNWGKPIEFILCCLGYAVGLGNVWRFPYMCYENGGGVGIGMLFINSMFCIFYTMILGYALYYLVLSFFNPLPWDSCRYSFNTEFCYNKQEAAGCEQLENNTWFNNTCYNATYVSSYVTNVTQCNDTVCSFIESNPLREQLTSYSAKSVWIDAASQIFFSLSVGGGGLMTFSSYNKFHNNVYRSQKVEEAGERDVWLQYWDTLVDMLDLYHTSSIDDFKPLTFGPYELPTWAQKAVKLFKPSKKWGPSSTKDISLQNGNIPEESDKVDYQSDTNLKMSDINVEGLQTDQGYSNPTFSVHL</sequence>
<dbReference type="GO" id="GO:0046872">
    <property type="term" value="F:metal ion binding"/>
    <property type="evidence" value="ECO:0007669"/>
    <property type="project" value="UniProtKB-KW"/>
</dbReference>
<evidence type="ECO:0000256" key="6">
    <source>
        <dbReference type="PIRSR" id="PIRSR600175-1"/>
    </source>
</evidence>
<dbReference type="GO" id="GO:0005886">
    <property type="term" value="C:plasma membrane"/>
    <property type="evidence" value="ECO:0007669"/>
    <property type="project" value="TreeGrafter"/>
</dbReference>
<evidence type="ECO:0000256" key="2">
    <source>
        <dbReference type="ARBA" id="ARBA00022448"/>
    </source>
</evidence>
<dbReference type="PANTHER" id="PTHR11616:SF240">
    <property type="entry name" value="BLOATED TUBULES, ISOFORM B-RELATED"/>
    <property type="match status" value="1"/>
</dbReference>
<evidence type="ECO:0000256" key="7">
    <source>
        <dbReference type="PIRSR" id="PIRSR600175-2"/>
    </source>
</evidence>
<evidence type="ECO:0000256" key="9">
    <source>
        <dbReference type="SAM" id="Phobius"/>
    </source>
</evidence>
<dbReference type="InterPro" id="IPR037272">
    <property type="entry name" value="SNS_sf"/>
</dbReference>
<reference evidence="10" key="1">
    <citation type="journal article" date="2023" name="Mol. Biol. Evol.">
        <title>Third-Generation Sequencing Reveals the Adaptive Role of the Epigenome in Three Deep-Sea Polychaetes.</title>
        <authorList>
            <person name="Perez M."/>
            <person name="Aroh O."/>
            <person name="Sun Y."/>
            <person name="Lan Y."/>
            <person name="Juniper S.K."/>
            <person name="Young C.R."/>
            <person name="Angers B."/>
            <person name="Qian P.Y."/>
        </authorList>
    </citation>
    <scope>NUCLEOTIDE SEQUENCE</scope>
    <source>
        <strain evidence="10">P08H-3</strain>
    </source>
</reference>
<dbReference type="GO" id="GO:0006865">
    <property type="term" value="P:amino acid transport"/>
    <property type="evidence" value="ECO:0007669"/>
    <property type="project" value="TreeGrafter"/>
</dbReference>
<feature type="transmembrane region" description="Helical" evidence="9">
    <location>
        <begin position="63"/>
        <end position="88"/>
    </location>
</feature>
<dbReference type="SUPFAM" id="SSF161070">
    <property type="entry name" value="SNF-like"/>
    <property type="match status" value="1"/>
</dbReference>
<keyword evidence="4 9" id="KW-1133">Transmembrane helix</keyword>
<name>A0AAD9N2H4_9ANNE</name>
<feature type="binding site" evidence="6">
    <location>
        <position position="39"/>
    </location>
    <ligand>
        <name>Na(+)</name>
        <dbReference type="ChEBI" id="CHEBI:29101"/>
        <label>1</label>
    </ligand>
</feature>
<evidence type="ECO:0000256" key="4">
    <source>
        <dbReference type="ARBA" id="ARBA00022989"/>
    </source>
</evidence>
<comment type="subcellular location">
    <subcellularLocation>
        <location evidence="1">Membrane</location>
        <topology evidence="1">Multi-pass membrane protein</topology>
    </subcellularLocation>
</comment>